<comment type="caution">
    <text evidence="14">The sequence shown here is derived from an EMBL/GenBank/DDBJ whole genome shotgun (WGS) entry which is preliminary data.</text>
</comment>
<dbReference type="GO" id="GO:0000712">
    <property type="term" value="P:resolution of meiotic recombination intermediates"/>
    <property type="evidence" value="ECO:0007669"/>
    <property type="project" value="TreeGrafter"/>
</dbReference>
<evidence type="ECO:0008006" key="16">
    <source>
        <dbReference type="Google" id="ProtNLM"/>
    </source>
</evidence>
<dbReference type="GO" id="GO:0031573">
    <property type="term" value="P:mitotic intra-S DNA damage checkpoint signaling"/>
    <property type="evidence" value="ECO:0007669"/>
    <property type="project" value="TreeGrafter"/>
</dbReference>
<comment type="subcellular location">
    <subcellularLocation>
        <location evidence="2">Nucleus</location>
    </subcellularLocation>
</comment>
<dbReference type="PANTHER" id="PTHR21077:SF5">
    <property type="entry name" value="CROSSOVER JUNCTION ENDONUCLEASE MMS4"/>
    <property type="match status" value="1"/>
</dbReference>
<dbReference type="Pfam" id="PF21292">
    <property type="entry name" value="EME1-MUS81_C"/>
    <property type="match status" value="1"/>
</dbReference>
<evidence type="ECO:0000313" key="15">
    <source>
        <dbReference type="Proteomes" id="UP001388673"/>
    </source>
</evidence>
<evidence type="ECO:0000256" key="4">
    <source>
        <dbReference type="ARBA" id="ARBA00022723"/>
    </source>
</evidence>
<keyword evidence="10" id="KW-0234">DNA repair</keyword>
<evidence type="ECO:0000256" key="11">
    <source>
        <dbReference type="ARBA" id="ARBA00023242"/>
    </source>
</evidence>
<dbReference type="RefSeq" id="XP_066800336.1">
    <property type="nucleotide sequence ID" value="XM_066949328.1"/>
</dbReference>
<dbReference type="GO" id="GO:0048476">
    <property type="term" value="C:Holliday junction resolvase complex"/>
    <property type="evidence" value="ECO:0007669"/>
    <property type="project" value="InterPro"/>
</dbReference>
<keyword evidence="15" id="KW-1185">Reference proteome</keyword>
<dbReference type="GeneID" id="92183501"/>
<dbReference type="Proteomes" id="UP001388673">
    <property type="component" value="Unassembled WGS sequence"/>
</dbReference>
<dbReference type="InterPro" id="IPR042530">
    <property type="entry name" value="EME1/EME2_C"/>
</dbReference>
<keyword evidence="11" id="KW-0539">Nucleus</keyword>
<reference evidence="14 15" key="1">
    <citation type="journal article" date="2024" name="bioRxiv">
        <title>Comparative genomics of Cryptococcus and Kwoniella reveals pathogenesis evolution and contrasting karyotype dynamics via intercentromeric recombination or chromosome fusion.</title>
        <authorList>
            <person name="Coelho M.A."/>
            <person name="David-Palma M."/>
            <person name="Shea T."/>
            <person name="Bowers K."/>
            <person name="McGinley-Smith S."/>
            <person name="Mohammad A.W."/>
            <person name="Gnirke A."/>
            <person name="Yurkov A.M."/>
            <person name="Nowrousian M."/>
            <person name="Sun S."/>
            <person name="Cuomo C.A."/>
            <person name="Heitman J."/>
        </authorList>
    </citation>
    <scope>NUCLEOTIDE SEQUENCE [LARGE SCALE GENOMIC DNA]</scope>
    <source>
        <strain evidence="14 15">CBS 13917</strain>
    </source>
</reference>
<gene>
    <name evidence="14" type="ORF">IAR55_006243</name>
</gene>
<evidence type="ECO:0000256" key="10">
    <source>
        <dbReference type="ARBA" id="ARBA00023204"/>
    </source>
</evidence>
<protein>
    <recommendedName>
        <fullName evidence="16">ERCC4 domain-containing protein</fullName>
    </recommendedName>
</protein>
<proteinExistence type="predicted"/>
<evidence type="ECO:0000256" key="6">
    <source>
        <dbReference type="ARBA" id="ARBA00022763"/>
    </source>
</evidence>
<evidence type="ECO:0000256" key="1">
    <source>
        <dbReference type="ARBA" id="ARBA00001946"/>
    </source>
</evidence>
<keyword evidence="3" id="KW-0540">Nuclease</keyword>
<dbReference type="GO" id="GO:0031297">
    <property type="term" value="P:replication fork processing"/>
    <property type="evidence" value="ECO:0007669"/>
    <property type="project" value="TreeGrafter"/>
</dbReference>
<evidence type="ECO:0000313" key="14">
    <source>
        <dbReference type="EMBL" id="KAK8845528.1"/>
    </source>
</evidence>
<feature type="region of interest" description="Disordered" evidence="13">
    <location>
        <begin position="87"/>
        <end position="184"/>
    </location>
</feature>
<dbReference type="EMBL" id="JBCAWK010000012">
    <property type="protein sequence ID" value="KAK8845528.1"/>
    <property type="molecule type" value="Genomic_DNA"/>
</dbReference>
<evidence type="ECO:0000256" key="2">
    <source>
        <dbReference type="ARBA" id="ARBA00004123"/>
    </source>
</evidence>
<accession>A0AAW0YU70</accession>
<name>A0AAW0YU70_9TREE</name>
<keyword evidence="8" id="KW-0460">Magnesium</keyword>
<evidence type="ECO:0000256" key="8">
    <source>
        <dbReference type="ARBA" id="ARBA00022842"/>
    </source>
</evidence>
<dbReference type="PANTHER" id="PTHR21077">
    <property type="entry name" value="EME1 PROTEIN"/>
    <property type="match status" value="1"/>
</dbReference>
<dbReference type="GO" id="GO:0046872">
    <property type="term" value="F:metal ion binding"/>
    <property type="evidence" value="ECO:0007669"/>
    <property type="project" value="UniProtKB-KW"/>
</dbReference>
<evidence type="ECO:0000256" key="12">
    <source>
        <dbReference type="ARBA" id="ARBA00023254"/>
    </source>
</evidence>
<dbReference type="InterPro" id="IPR033310">
    <property type="entry name" value="Mms4/EME1/EME2"/>
</dbReference>
<dbReference type="AlphaFoldDB" id="A0AAW0YU70"/>
<evidence type="ECO:0000256" key="7">
    <source>
        <dbReference type="ARBA" id="ARBA00022801"/>
    </source>
</evidence>
<dbReference type="FunFam" id="1.10.150.670:FF:000004">
    <property type="entry name" value="Crossover junction endonuclease EME1"/>
    <property type="match status" value="1"/>
</dbReference>
<dbReference type="GO" id="GO:0008821">
    <property type="term" value="F:crossover junction DNA endonuclease activity"/>
    <property type="evidence" value="ECO:0007669"/>
    <property type="project" value="TreeGrafter"/>
</dbReference>
<dbReference type="Gene3D" id="3.40.50.10130">
    <property type="match status" value="1"/>
</dbReference>
<keyword evidence="12" id="KW-0469">Meiosis</keyword>
<keyword evidence="9" id="KW-0233">DNA recombination</keyword>
<evidence type="ECO:0000256" key="3">
    <source>
        <dbReference type="ARBA" id="ARBA00022722"/>
    </source>
</evidence>
<dbReference type="GO" id="GO:0006302">
    <property type="term" value="P:double-strand break repair"/>
    <property type="evidence" value="ECO:0007669"/>
    <property type="project" value="TreeGrafter"/>
</dbReference>
<dbReference type="GO" id="GO:0005634">
    <property type="term" value="C:nucleus"/>
    <property type="evidence" value="ECO:0007669"/>
    <property type="project" value="UniProtKB-SubCell"/>
</dbReference>
<evidence type="ECO:0000256" key="5">
    <source>
        <dbReference type="ARBA" id="ARBA00022759"/>
    </source>
</evidence>
<organism evidence="14 15">
    <name type="scientific">Kwoniella newhampshirensis</name>
    <dbReference type="NCBI Taxonomy" id="1651941"/>
    <lineage>
        <taxon>Eukaryota</taxon>
        <taxon>Fungi</taxon>
        <taxon>Dikarya</taxon>
        <taxon>Basidiomycota</taxon>
        <taxon>Agaricomycotina</taxon>
        <taxon>Tremellomycetes</taxon>
        <taxon>Tremellales</taxon>
        <taxon>Cryptococcaceae</taxon>
        <taxon>Kwoniella</taxon>
    </lineage>
</organism>
<keyword evidence="7" id="KW-0378">Hydrolase</keyword>
<keyword evidence="5" id="KW-0255">Endonuclease</keyword>
<evidence type="ECO:0000256" key="13">
    <source>
        <dbReference type="SAM" id="MobiDB-lite"/>
    </source>
</evidence>
<dbReference type="KEGG" id="kne:92183501"/>
<sequence>MSAEVVVVSDGEDDEIAFVGITQLKFGPSRPILIDSDSDDDDDDQDINAYFHDAAATSIASKETNVGERKGKGKAANTVTKSFLAELDALRDKERSPSPVAKATKERPKAKRKSSGGEGQREKRQKSGVTDDAAKTKLPKEEKEALKVKSRQEKQLLKDAQKVGARRGSGADNSQAAKEAEKSYQRKLNEVNRLRTSKNDVVREIHLYLSADLESPSAPIAAALPEIRTRITDNHSEIRFLPQPESPIPGVIRFKRHLKARWDPAKKQFIPLDDPRWVWESTVLVILNAVDLVDKIAAGEEELSTWASDVRLTLGLSAKEQMMVMIKGLQKYYSKTKSMANKEFAAAARAGLGGLSAGSMQTVTARPSKDRIEMEMVKLQVAERCFLVHEVFELMLQEVQGITPSAALGIAADFPTFRDLMEAYEDAERRGGYTKGELLLQDCEIKTLRNGTANGRKLNKALAKRVYNVFRGEDSLALA</sequence>
<keyword evidence="6" id="KW-0227">DNA damage</keyword>
<evidence type="ECO:0000256" key="9">
    <source>
        <dbReference type="ARBA" id="ARBA00023172"/>
    </source>
</evidence>
<feature type="compositionally biased region" description="Basic and acidic residues" evidence="13">
    <location>
        <begin position="132"/>
        <end position="161"/>
    </location>
</feature>
<dbReference type="Gene3D" id="1.10.150.670">
    <property type="entry name" value="Crossover junction endonuclease EME1, DNA-binding domain"/>
    <property type="match status" value="1"/>
</dbReference>
<comment type="cofactor">
    <cofactor evidence="1">
        <name>Mg(2+)</name>
        <dbReference type="ChEBI" id="CHEBI:18420"/>
    </cofactor>
</comment>
<keyword evidence="4" id="KW-0479">Metal-binding</keyword>